<feature type="domain" description="PoNi C-terminal" evidence="2">
    <location>
        <begin position="132"/>
        <end position="237"/>
    </location>
</feature>
<accession>A0A6N3BS44</accession>
<dbReference type="Pfam" id="PF08929">
    <property type="entry name" value="PoNi_C"/>
    <property type="match status" value="1"/>
</dbReference>
<dbReference type="InterPro" id="IPR015024">
    <property type="entry name" value="PoNi_N"/>
</dbReference>
<organism evidence="3">
    <name type="scientific">Flavonifractor plautii</name>
    <name type="common">Fusobacterium plautii</name>
    <dbReference type="NCBI Taxonomy" id="292800"/>
    <lineage>
        <taxon>Bacteria</taxon>
        <taxon>Bacillati</taxon>
        <taxon>Bacillota</taxon>
        <taxon>Clostridia</taxon>
        <taxon>Eubacteriales</taxon>
        <taxon>Oscillospiraceae</taxon>
        <taxon>Flavonifractor</taxon>
    </lineage>
</organism>
<dbReference type="InterPro" id="IPR028983">
    <property type="entry name" value="PA2201-like_C"/>
</dbReference>
<evidence type="ECO:0000313" key="3">
    <source>
        <dbReference type="EMBL" id="VYU06014.1"/>
    </source>
</evidence>
<dbReference type="SUPFAM" id="SSF140731">
    <property type="entry name" value="PA2201 C-terminal domain-like"/>
    <property type="match status" value="1"/>
</dbReference>
<dbReference type="Gene3D" id="1.10.3920.10">
    <property type="entry name" value="PA2201 C-terminal domain-like"/>
    <property type="match status" value="1"/>
</dbReference>
<dbReference type="AlphaFoldDB" id="A0A6N3BS44"/>
<evidence type="ECO:0008006" key="4">
    <source>
        <dbReference type="Google" id="ProtNLM"/>
    </source>
</evidence>
<evidence type="ECO:0000259" key="1">
    <source>
        <dbReference type="Pfam" id="PF08928"/>
    </source>
</evidence>
<protein>
    <recommendedName>
        <fullName evidence="4">DUF1911 domain-containing protein</fullName>
    </recommendedName>
</protein>
<gene>
    <name evidence="3" type="ORF">FPLFYP42_01223</name>
</gene>
<evidence type="ECO:0000259" key="2">
    <source>
        <dbReference type="Pfam" id="PF08929"/>
    </source>
</evidence>
<name>A0A6N3BS44_FLAPL</name>
<feature type="domain" description="PoNi N-terminal" evidence="1">
    <location>
        <begin position="13"/>
        <end position="119"/>
    </location>
</feature>
<dbReference type="Pfam" id="PF08928">
    <property type="entry name" value="PoNi_N"/>
    <property type="match status" value="1"/>
</dbReference>
<dbReference type="InterPro" id="IPR015025">
    <property type="entry name" value="PoNi_C"/>
</dbReference>
<proteinExistence type="predicted"/>
<sequence>MGFFDKLKGRQVRDQIKNEAYFRKYIQQQEKRIDRFSDMIKQEQVPKERICLVEAFIAELKSSVLTAKYSMGAELNDLSKEWPEVLCTMAKNWDTTIGQADLINTVALAVLYEVDGTTWDIVSKAACQYGRKDWLVGFLLSSREGGPDYQTWKVAMKNPHQTLRNIIENSPQKAKDIKTYLEKKWYKGHYGVAWYDTHKSDQMTYYGYWSNETAAAVKILGIDDSCLKNQQYYPYDLAHFKK</sequence>
<dbReference type="RefSeq" id="WP_101692792.1">
    <property type="nucleotide sequence ID" value="NZ_CACRUB010000021.1"/>
</dbReference>
<reference evidence="3" key="1">
    <citation type="submission" date="2019-11" db="EMBL/GenBank/DDBJ databases">
        <authorList>
            <person name="Feng L."/>
        </authorList>
    </citation>
    <scope>NUCLEOTIDE SEQUENCE</scope>
    <source>
        <strain evidence="3">FplautiiLFYP42</strain>
    </source>
</reference>
<dbReference type="EMBL" id="CACRUB010000021">
    <property type="protein sequence ID" value="VYU06014.1"/>
    <property type="molecule type" value="Genomic_DNA"/>
</dbReference>